<keyword evidence="2" id="KW-1185">Reference proteome</keyword>
<name>A0A238ZW28_9BACT</name>
<accession>A0A238ZW28</accession>
<evidence type="ECO:0000313" key="1">
    <source>
        <dbReference type="EMBL" id="SNR87332.1"/>
    </source>
</evidence>
<proteinExistence type="predicted"/>
<evidence type="ECO:0000313" key="2">
    <source>
        <dbReference type="Proteomes" id="UP000198310"/>
    </source>
</evidence>
<sequence length="77" mass="8125">MKSITTFNVGGRSAVCCLLPAGMQTSLTTAMVVAYLEIIVGPGGIVALQYQGSDEVITHVEDPVLLSILALQLFLMN</sequence>
<gene>
    <name evidence="1" type="ORF">SAMN06269173_11012</name>
</gene>
<organism evidence="1 2">
    <name type="scientific">Hymenobacter mucosus</name>
    <dbReference type="NCBI Taxonomy" id="1411120"/>
    <lineage>
        <taxon>Bacteria</taxon>
        <taxon>Pseudomonadati</taxon>
        <taxon>Bacteroidota</taxon>
        <taxon>Cytophagia</taxon>
        <taxon>Cytophagales</taxon>
        <taxon>Hymenobacteraceae</taxon>
        <taxon>Hymenobacter</taxon>
    </lineage>
</organism>
<dbReference type="EMBL" id="FZNS01000010">
    <property type="protein sequence ID" value="SNR87332.1"/>
    <property type="molecule type" value="Genomic_DNA"/>
</dbReference>
<protein>
    <submittedName>
        <fullName evidence="1">Uncharacterized protein</fullName>
    </submittedName>
</protein>
<reference evidence="2" key="1">
    <citation type="submission" date="2017-06" db="EMBL/GenBank/DDBJ databases">
        <authorList>
            <person name="Varghese N."/>
            <person name="Submissions S."/>
        </authorList>
    </citation>
    <scope>NUCLEOTIDE SEQUENCE [LARGE SCALE GENOMIC DNA]</scope>
    <source>
        <strain evidence="2">DSM 28041</strain>
    </source>
</reference>
<dbReference type="Proteomes" id="UP000198310">
    <property type="component" value="Unassembled WGS sequence"/>
</dbReference>
<dbReference type="AlphaFoldDB" id="A0A238ZW28"/>